<keyword evidence="12" id="KW-1185">Reference proteome</keyword>
<dbReference type="EMBL" id="GL832985">
    <property type="protein sequence ID" value="EGD79301.1"/>
    <property type="molecule type" value="Genomic_DNA"/>
</dbReference>
<evidence type="ECO:0000256" key="5">
    <source>
        <dbReference type="ARBA" id="ARBA00023157"/>
    </source>
</evidence>
<evidence type="ECO:0008006" key="13">
    <source>
        <dbReference type="Google" id="ProtNLM"/>
    </source>
</evidence>
<feature type="transmembrane region" description="Helical" evidence="7">
    <location>
        <begin position="1547"/>
        <end position="1567"/>
    </location>
</feature>
<dbReference type="SMART" id="SM00303">
    <property type="entry name" value="GPS"/>
    <property type="match status" value="1"/>
</dbReference>
<evidence type="ECO:0000256" key="4">
    <source>
        <dbReference type="ARBA" id="ARBA00023136"/>
    </source>
</evidence>
<sequence length="1777" mass="182521">MIAPAALLGLVVLATVLAVGTTAAAASSSSTTTATVPLFEASLAPADDVTSSHLLIPGVNASIAALDQSSLYRATVDATGLLAVTTTRASNGLSIQGEALAEVQAVVDVQYMDNITLALTASTLTNHSVTWELVAVFDDGGAYRAANGSLLGEQATTVTTTLALNANAFAAANLFWRLQTTNASSHVVLHNITASAVDVALNRDYRALHAVRQVNITGLPSGAGTTASGITDAGVCALLCEGDITCSVAVHDASTAECTTYTTPALTWGATTGAATTGVSVFMREIAGRVATVNTTHRHTADVSRRDIEALAQPLQLSGVPATATLNDITLPIVFLEADTNACAAASVNVTVFSTSAVDFSPSTLSSSSIIGDRVASASATAATVPTIAADDEENVLLAPNWWTGVPLFWDADAPVPSIANLDTLLVVLHTSLPAGCRAVTFAASEANATHHAAFVVDGAPDFTSNTLTFTGQTPSTTLALEVSFSATATDVLSTTDPEDHCTQFTSKSNCDASQACAWYGCRPTLLNFCGGISDEQTCEQESSCAYDYEDNKCFVREDAVCTLLSCPILVCQSFTACLPVAEAFTCRSAVSQECNDHTGCSASIDCIAQQVAECGATSECLSVCPFHLLQSDAHVAEVQQFTSCLQNADQVDGGLLGALVGLLVGVLDLLLGTLLLGTTQVLLGAVTAVQHTLLPAVNVLGAILSIDILGVVVSVVTQAVAIITSIPAIVPSLLPDLSSSACTAEMLDGIAWPNATGAVAVAPCPSTPGAVAYRYCCESSSPLGLLGALTGSCGTPGWLDPDVSQCNITSSSSSWSWPSGGLFGLGLLDNLQSTVTATIVDTTSAIDAVLDITGVLQQTASAFVTSALTGITSVGGGGGLGGVLNLVQSAYTGLVAQTLELAFSTISTVVTQGLSLTTNVVDTLLGGVASVLQSLDLAGVLATVQDLSSAVLSLLGSTIQQLITIVSSPLPLLNTLLSLVHASTGILTSVLARITDLSTSQYFLNLISTNDTISIDTTSAAVLASGLTPSYLQNTVTIPAELSRLGQATVLAHSPLVNVSITTVNSTIASPPCALCSVREQGAGIVSDVVDVTLASGRNFTWPSVSGAGNAGTRDSEPARLTVAFNMSHAMDHPRSDNTDIVLRTAMATATTLSSHQLRNSKLRTRTYLQAIGGPVLEVKMTRIPSLSESSSASESSSSSSPSVSVPLPAATDEAPKLCKDPLHAGKGVSATTNCRASTSDSSGGGDSVTVTFQLVCHWWDPSARTWNTSGCATDISDDGSRVTCTCSHTTSYAVLMKSDGVSTLSSTDTLALQLITYVGSGFSVAALVLAALVYAYVWNKPFVKEHHRLVVVLAVILVVGQCLLLVMLLTSGSLTAGSSSSSSNDGTTSSATEAFTLDSAGGNSSDAASAASSGSSSDSSSSSNAGCVGMAFALHFSLVLGFAWMIVIGVNIYRSFVDIMDQQPISIPRALLACILASAAVAGITYAASPSTYTSTDYCWLDMNTSSLYGFAVPLGVMLVVNTCLMASSLRSISKEATTRVQARAGFTFAWILGLTWVFAAMAIVDVHTVAWQYLFAVFSVLQGVFIFAHYVALSERMRDALFSSSEQRLHTRQQTMAKVRAHGRGSNSHTPSSYGGRTTRPSTCSTSSTNIATSKPTRESAVGDQGQYIEIMSSCTEDTVFTGAPPSPATCPSSPLPFSRPMSPLSPISSFAPGAPNGIRAGRGSSDSIASSVGSSIGTSGGGGGGGGFGGGKAFKFPMRRAHRSYLKAIDEEA</sequence>
<feature type="compositionally biased region" description="Low complexity" evidence="6">
    <location>
        <begin position="1640"/>
        <end position="1652"/>
    </location>
</feature>
<dbReference type="GO" id="GO:0007166">
    <property type="term" value="P:cell surface receptor signaling pathway"/>
    <property type="evidence" value="ECO:0007669"/>
    <property type="project" value="InterPro"/>
</dbReference>
<dbReference type="PROSITE" id="PS50261">
    <property type="entry name" value="G_PROTEIN_RECEP_F2_4"/>
    <property type="match status" value="1"/>
</dbReference>
<feature type="region of interest" description="Disordered" evidence="6">
    <location>
        <begin position="1189"/>
        <end position="1210"/>
    </location>
</feature>
<feature type="transmembrane region" description="Helical" evidence="7">
    <location>
        <begin position="1351"/>
        <end position="1371"/>
    </location>
</feature>
<dbReference type="Proteomes" id="UP000007799">
    <property type="component" value="Unassembled WGS sequence"/>
</dbReference>
<evidence type="ECO:0000256" key="8">
    <source>
        <dbReference type="SAM" id="SignalP"/>
    </source>
</evidence>
<feature type="compositionally biased region" description="Gly residues" evidence="6">
    <location>
        <begin position="1742"/>
        <end position="1756"/>
    </location>
</feature>
<keyword evidence="8" id="KW-0732">Signal</keyword>
<keyword evidence="5" id="KW-1015">Disulfide bond</keyword>
<dbReference type="InterPro" id="IPR057244">
    <property type="entry name" value="GAIN_B"/>
</dbReference>
<accession>F2UNU6</accession>
<dbReference type="InterPro" id="IPR017981">
    <property type="entry name" value="GPCR_2-like_7TM"/>
</dbReference>
<dbReference type="Gene3D" id="1.20.1070.10">
    <property type="entry name" value="Rhodopsin 7-helix transmembrane proteins"/>
    <property type="match status" value="1"/>
</dbReference>
<feature type="compositionally biased region" description="Low complexity" evidence="6">
    <location>
        <begin position="1725"/>
        <end position="1741"/>
    </location>
</feature>
<feature type="transmembrane region" description="Helical" evidence="7">
    <location>
        <begin position="1316"/>
        <end position="1339"/>
    </location>
</feature>
<organism evidence="12">
    <name type="scientific">Salpingoeca rosetta (strain ATCC 50818 / BSB-021)</name>
    <dbReference type="NCBI Taxonomy" id="946362"/>
    <lineage>
        <taxon>Eukaryota</taxon>
        <taxon>Choanoflagellata</taxon>
        <taxon>Craspedida</taxon>
        <taxon>Salpingoecidae</taxon>
        <taxon>Salpingoeca</taxon>
    </lineage>
</organism>
<evidence type="ECO:0000256" key="7">
    <source>
        <dbReference type="SAM" id="Phobius"/>
    </source>
</evidence>
<dbReference type="PROSITE" id="PS50221">
    <property type="entry name" value="GAIN_B"/>
    <property type="match status" value="1"/>
</dbReference>
<feature type="signal peptide" evidence="8">
    <location>
        <begin position="1"/>
        <end position="18"/>
    </location>
</feature>
<dbReference type="InterPro" id="IPR000203">
    <property type="entry name" value="GPS"/>
</dbReference>
<feature type="compositionally biased region" description="Polar residues" evidence="6">
    <location>
        <begin position="1628"/>
        <end position="1639"/>
    </location>
</feature>
<feature type="region of interest" description="Disordered" evidence="6">
    <location>
        <begin position="1615"/>
        <end position="1667"/>
    </location>
</feature>
<feature type="domain" description="G-protein coupled receptors family 2 profile 2" evidence="10">
    <location>
        <begin position="1314"/>
        <end position="1597"/>
    </location>
</feature>
<dbReference type="InParanoid" id="F2UNU6"/>
<evidence type="ECO:0000256" key="1">
    <source>
        <dbReference type="ARBA" id="ARBA00004141"/>
    </source>
</evidence>
<dbReference type="KEGG" id="sre:PTSG_09717"/>
<reference evidence="11" key="1">
    <citation type="submission" date="2009-08" db="EMBL/GenBank/DDBJ databases">
        <title>Annotation of Salpingoeca rosetta.</title>
        <authorList>
            <consortium name="The Broad Institute Genome Sequencing Platform"/>
            <person name="Russ C."/>
            <person name="Cuomo C."/>
            <person name="Burger G."/>
            <person name="Gray M.W."/>
            <person name="Holland P.W.H."/>
            <person name="King N."/>
            <person name="Lang F.B.F."/>
            <person name="Roger A.J."/>
            <person name="Ruiz-Trillo I."/>
            <person name="Young S.K."/>
            <person name="Zeng Q."/>
            <person name="Gargeya S."/>
            <person name="Alvarado L."/>
            <person name="Berlin A."/>
            <person name="Chapman S.B."/>
            <person name="Chen Z."/>
            <person name="Freedman E."/>
            <person name="Gellesch M."/>
            <person name="Goldberg J."/>
            <person name="Griggs A."/>
            <person name="Gujja S."/>
            <person name="Heilman E."/>
            <person name="Heiman D."/>
            <person name="Howarth C."/>
            <person name="Mehta T."/>
            <person name="Neiman D."/>
            <person name="Pearson M."/>
            <person name="Roberts A."/>
            <person name="Saif S."/>
            <person name="Shea T."/>
            <person name="Shenoy N."/>
            <person name="Sisk P."/>
            <person name="Stolte C."/>
            <person name="Sykes S."/>
            <person name="White J."/>
            <person name="Yandava C."/>
            <person name="Haas B."/>
            <person name="Nusbaum C."/>
            <person name="Birren B."/>
        </authorList>
    </citation>
    <scope>NUCLEOTIDE SEQUENCE [LARGE SCALE GENOMIC DNA]</scope>
    <source>
        <strain evidence="11">ATCC 50818</strain>
    </source>
</reference>
<dbReference type="InterPro" id="IPR053066">
    <property type="entry name" value="ADGR_G7"/>
</dbReference>
<feature type="transmembrane region" description="Helical" evidence="7">
    <location>
        <begin position="1430"/>
        <end position="1452"/>
    </location>
</feature>
<dbReference type="PANTHER" id="PTHR47767:SF2">
    <property type="entry name" value="GPS DOMAIN-CONTAINING PROTEIN"/>
    <property type="match status" value="1"/>
</dbReference>
<feature type="transmembrane region" description="Helical" evidence="7">
    <location>
        <begin position="1573"/>
        <end position="1596"/>
    </location>
</feature>
<evidence type="ECO:0000313" key="12">
    <source>
        <dbReference type="Proteomes" id="UP000007799"/>
    </source>
</evidence>
<dbReference type="InterPro" id="IPR000832">
    <property type="entry name" value="GPCR_2_secretin-like"/>
</dbReference>
<dbReference type="GO" id="GO:0004930">
    <property type="term" value="F:G protein-coupled receptor activity"/>
    <property type="evidence" value="ECO:0007669"/>
    <property type="project" value="InterPro"/>
</dbReference>
<evidence type="ECO:0000313" key="11">
    <source>
        <dbReference type="EMBL" id="EGD79301.1"/>
    </source>
</evidence>
<dbReference type="Pfam" id="PF01825">
    <property type="entry name" value="GPS"/>
    <property type="match status" value="1"/>
</dbReference>
<name>F2UNU6_SALR5</name>
<evidence type="ECO:0000256" key="3">
    <source>
        <dbReference type="ARBA" id="ARBA00022989"/>
    </source>
</evidence>
<dbReference type="Gene3D" id="2.60.220.50">
    <property type="match status" value="1"/>
</dbReference>
<dbReference type="GO" id="GO:0016020">
    <property type="term" value="C:membrane"/>
    <property type="evidence" value="ECO:0007669"/>
    <property type="project" value="UniProtKB-SubCell"/>
</dbReference>
<protein>
    <recommendedName>
        <fullName evidence="13">GPS domain-containing protein</fullName>
    </recommendedName>
</protein>
<evidence type="ECO:0000256" key="2">
    <source>
        <dbReference type="ARBA" id="ARBA00022692"/>
    </source>
</evidence>
<evidence type="ECO:0000259" key="9">
    <source>
        <dbReference type="PROSITE" id="PS50221"/>
    </source>
</evidence>
<comment type="subcellular location">
    <subcellularLocation>
        <location evidence="1">Membrane</location>
        <topology evidence="1">Multi-pass membrane protein</topology>
    </subcellularLocation>
</comment>
<feature type="chain" id="PRO_5003287888" description="GPS domain-containing protein" evidence="8">
    <location>
        <begin position="19"/>
        <end position="1777"/>
    </location>
</feature>
<keyword evidence="3 7" id="KW-1133">Transmembrane helix</keyword>
<dbReference type="Pfam" id="PF00002">
    <property type="entry name" value="7tm_2"/>
    <property type="match status" value="1"/>
</dbReference>
<dbReference type="OrthoDB" id="1100386at2759"/>
<feature type="region of interest" description="Disordered" evidence="6">
    <location>
        <begin position="1682"/>
        <end position="1757"/>
    </location>
</feature>
<feature type="transmembrane region" description="Helical" evidence="7">
    <location>
        <begin position="698"/>
        <end position="731"/>
    </location>
</feature>
<keyword evidence="4 7" id="KW-0472">Membrane</keyword>
<dbReference type="PANTHER" id="PTHR47767">
    <property type="entry name" value="ADHESION G PROTEIN-COUPLED RECEPTOR G7"/>
    <property type="match status" value="1"/>
</dbReference>
<dbReference type="InterPro" id="IPR046338">
    <property type="entry name" value="GAIN_dom_sf"/>
</dbReference>
<keyword evidence="2 7" id="KW-0812">Transmembrane</keyword>
<feature type="domain" description="GAIN-B" evidence="9">
    <location>
        <begin position="1184"/>
        <end position="1304"/>
    </location>
</feature>
<proteinExistence type="predicted"/>
<evidence type="ECO:0000259" key="10">
    <source>
        <dbReference type="PROSITE" id="PS50261"/>
    </source>
</evidence>
<feature type="transmembrane region" description="Helical" evidence="7">
    <location>
        <begin position="1510"/>
        <end position="1535"/>
    </location>
</feature>
<dbReference type="eggNOG" id="KOG4193">
    <property type="taxonomic scope" value="Eukaryota"/>
</dbReference>
<feature type="transmembrane region" description="Helical" evidence="7">
    <location>
        <begin position="1472"/>
        <end position="1490"/>
    </location>
</feature>
<dbReference type="GeneID" id="16069614"/>
<dbReference type="RefSeq" id="XP_004989072.1">
    <property type="nucleotide sequence ID" value="XM_004989015.1"/>
</dbReference>
<feature type="transmembrane region" description="Helical" evidence="7">
    <location>
        <begin position="655"/>
        <end position="677"/>
    </location>
</feature>
<evidence type="ECO:0000256" key="6">
    <source>
        <dbReference type="SAM" id="MobiDB-lite"/>
    </source>
</evidence>
<gene>
    <name evidence="11" type="ORF">PTSG_09717</name>
</gene>